<proteinExistence type="predicted"/>
<feature type="compositionally biased region" description="Polar residues" evidence="3">
    <location>
        <begin position="461"/>
        <end position="470"/>
    </location>
</feature>
<reference evidence="5" key="1">
    <citation type="submission" date="2023-10" db="EMBL/GenBank/DDBJ databases">
        <authorList>
            <person name="Chen Y."/>
            <person name="Shah S."/>
            <person name="Dougan E. K."/>
            <person name="Thang M."/>
            <person name="Chan C."/>
        </authorList>
    </citation>
    <scope>NUCLEOTIDE SEQUENCE [LARGE SCALE GENOMIC DNA]</scope>
</reference>
<dbReference type="EMBL" id="CAUYUJ010000055">
    <property type="protein sequence ID" value="CAK0788449.1"/>
    <property type="molecule type" value="Genomic_DNA"/>
</dbReference>
<feature type="region of interest" description="Disordered" evidence="3">
    <location>
        <begin position="438"/>
        <end position="493"/>
    </location>
</feature>
<dbReference type="Gene3D" id="3.50.4.10">
    <property type="entry name" value="Hepatocyte Growth Factor"/>
    <property type="match status" value="2"/>
</dbReference>
<keyword evidence="1" id="KW-0677">Repeat</keyword>
<protein>
    <recommendedName>
        <fullName evidence="4">Apple domain-containing protein</fullName>
    </recommendedName>
</protein>
<dbReference type="InterPro" id="IPR000177">
    <property type="entry name" value="Apple"/>
</dbReference>
<feature type="domain" description="Apple" evidence="4">
    <location>
        <begin position="364"/>
        <end position="427"/>
    </location>
</feature>
<evidence type="ECO:0000256" key="1">
    <source>
        <dbReference type="ARBA" id="ARBA00022737"/>
    </source>
</evidence>
<feature type="region of interest" description="Disordered" evidence="3">
    <location>
        <begin position="1"/>
        <end position="24"/>
    </location>
</feature>
<evidence type="ECO:0000259" key="4">
    <source>
        <dbReference type="SMART" id="SM00223"/>
    </source>
</evidence>
<evidence type="ECO:0000256" key="3">
    <source>
        <dbReference type="SAM" id="MobiDB-lite"/>
    </source>
</evidence>
<keyword evidence="2" id="KW-1015">Disulfide bond</keyword>
<organism evidence="5 6">
    <name type="scientific">Prorocentrum cordatum</name>
    <dbReference type="NCBI Taxonomy" id="2364126"/>
    <lineage>
        <taxon>Eukaryota</taxon>
        <taxon>Sar</taxon>
        <taxon>Alveolata</taxon>
        <taxon>Dinophyceae</taxon>
        <taxon>Prorocentrales</taxon>
        <taxon>Prorocentraceae</taxon>
        <taxon>Prorocentrum</taxon>
    </lineage>
</organism>
<evidence type="ECO:0000256" key="2">
    <source>
        <dbReference type="ARBA" id="ARBA00023157"/>
    </source>
</evidence>
<dbReference type="SMART" id="SM00223">
    <property type="entry name" value="APPLE"/>
    <property type="match status" value="2"/>
</dbReference>
<dbReference type="Proteomes" id="UP001189429">
    <property type="component" value="Unassembled WGS sequence"/>
</dbReference>
<feature type="compositionally biased region" description="Acidic residues" evidence="3">
    <location>
        <begin position="479"/>
        <end position="493"/>
    </location>
</feature>
<dbReference type="InterPro" id="IPR003609">
    <property type="entry name" value="Pan_app"/>
</dbReference>
<comment type="caution">
    <text evidence="5">The sequence shown here is derived from an EMBL/GenBank/DDBJ whole genome shotgun (WGS) entry which is preliminary data.</text>
</comment>
<keyword evidence="6" id="KW-1185">Reference proteome</keyword>
<feature type="domain" description="Apple" evidence="4">
    <location>
        <begin position="100"/>
        <end position="171"/>
    </location>
</feature>
<sequence length="657" mass="69420">VTLKGSAASKVGAKKGQKAGNEASSNATYVRAYQTFMDKWPVTRYNMFKSFSRVTKYGRHKFPSTVLESPGPSKCSAGAPRRRAGPQRLRQYSECGRLNYRQAYWGTDHPGGDLRSVGVPSGADCCQKCAEDAQCAVAVYYGAACYLKGAGSLGGARAAPGRTAFVPKAHVPSSTPRPARDPARPAATAPFDCQHGYAKWERGWSEAKKAWCCERYEVGCAADPSNSSRPFDCDSGSASGEEQWTASQKMWCCRHRRKGCVFDCAAGVDKWQRGWSEEKKAWCCALEDVACVHNCSDGFENWEAAWTIEKKSWCCKFKNRGCVIAQTVPVTPADVTLGDNTSAVAPVATGGANTTGAVVAWTACAFEEGTDYSGHDIANSQVESKDDCCSACVNHPGCTVGVLFEGRCFLKSSTAADKVVSEGRTACALAVGAEAGDVQALSDTGSSRSDPAPGDAEAPSSGETRQSAHSSVHAGLDKTDDDPALYNCDDEEEEGWSPAKGDFCCENEGKGCPPAGVQGASAVLGRGSSELARPGRAAPVAAGAASVAATLLSIGCCYRRGPRPQRGAPCPAAGGRSRGRPTSALFLERDRGGQAVPSRLHGAPPGRRRCADVHSGRPLTPRAARVAGSPPPYRFCSADHRRSKRMRCLLVNVSCSA</sequence>
<evidence type="ECO:0000313" key="5">
    <source>
        <dbReference type="EMBL" id="CAK0788449.1"/>
    </source>
</evidence>
<feature type="non-terminal residue" evidence="5">
    <location>
        <position position="1"/>
    </location>
</feature>
<gene>
    <name evidence="5" type="ORF">PCOR1329_LOCUS334</name>
</gene>
<evidence type="ECO:0000313" key="6">
    <source>
        <dbReference type="Proteomes" id="UP001189429"/>
    </source>
</evidence>
<feature type="region of interest" description="Disordered" evidence="3">
    <location>
        <begin position="167"/>
        <end position="186"/>
    </location>
</feature>
<dbReference type="Pfam" id="PF14295">
    <property type="entry name" value="PAN_4"/>
    <property type="match status" value="2"/>
</dbReference>
<name>A0ABN9PE90_9DINO</name>
<accession>A0ABN9PE90</accession>
<feature type="compositionally biased region" description="Low complexity" evidence="3">
    <location>
        <begin position="1"/>
        <end position="11"/>
    </location>
</feature>